<protein>
    <submittedName>
        <fullName evidence="2">Uncharacterized protein</fullName>
    </submittedName>
</protein>
<feature type="region of interest" description="Disordered" evidence="1">
    <location>
        <begin position="794"/>
        <end position="884"/>
    </location>
</feature>
<feature type="region of interest" description="Disordered" evidence="1">
    <location>
        <begin position="31"/>
        <end position="98"/>
    </location>
</feature>
<feature type="compositionally biased region" description="Polar residues" evidence="1">
    <location>
        <begin position="198"/>
        <end position="235"/>
    </location>
</feature>
<feature type="compositionally biased region" description="Polar residues" evidence="1">
    <location>
        <begin position="164"/>
        <end position="186"/>
    </location>
</feature>
<feature type="compositionally biased region" description="Polar residues" evidence="1">
    <location>
        <begin position="721"/>
        <end position="735"/>
    </location>
</feature>
<evidence type="ECO:0000313" key="3">
    <source>
        <dbReference type="Proteomes" id="UP000193642"/>
    </source>
</evidence>
<gene>
    <name evidence="2" type="ORF">BCR33DRAFT_836558</name>
</gene>
<reference evidence="2 3" key="1">
    <citation type="submission" date="2016-07" db="EMBL/GenBank/DDBJ databases">
        <title>Pervasive Adenine N6-methylation of Active Genes in Fungi.</title>
        <authorList>
            <consortium name="DOE Joint Genome Institute"/>
            <person name="Mondo S.J."/>
            <person name="Dannebaum R.O."/>
            <person name="Kuo R.C."/>
            <person name="Labutti K."/>
            <person name="Haridas S."/>
            <person name="Kuo A."/>
            <person name="Salamov A."/>
            <person name="Ahrendt S.R."/>
            <person name="Lipzen A."/>
            <person name="Sullivan W."/>
            <person name="Andreopoulos W.B."/>
            <person name="Clum A."/>
            <person name="Lindquist E."/>
            <person name="Daum C."/>
            <person name="Ramamoorthy G.K."/>
            <person name="Gryganskyi A."/>
            <person name="Culley D."/>
            <person name="Magnuson J.K."/>
            <person name="James T.Y."/>
            <person name="O'Malley M.A."/>
            <person name="Stajich J.E."/>
            <person name="Spatafora J.W."/>
            <person name="Visel A."/>
            <person name="Grigoriev I.V."/>
        </authorList>
    </citation>
    <scope>NUCLEOTIDE SEQUENCE [LARGE SCALE GENOMIC DNA]</scope>
    <source>
        <strain evidence="2 3">JEL800</strain>
    </source>
</reference>
<feature type="compositionally biased region" description="Acidic residues" evidence="1">
    <location>
        <begin position="844"/>
        <end position="856"/>
    </location>
</feature>
<feature type="region of interest" description="Disordered" evidence="1">
    <location>
        <begin position="716"/>
        <end position="735"/>
    </location>
</feature>
<feature type="compositionally biased region" description="Basic and acidic residues" evidence="1">
    <location>
        <begin position="236"/>
        <end position="268"/>
    </location>
</feature>
<feature type="region of interest" description="Disordered" evidence="1">
    <location>
        <begin position="113"/>
        <end position="279"/>
    </location>
</feature>
<feature type="compositionally biased region" description="Basic and acidic residues" evidence="1">
    <location>
        <begin position="46"/>
        <end position="61"/>
    </location>
</feature>
<organism evidence="2 3">
    <name type="scientific">Rhizoclosmatium globosum</name>
    <dbReference type="NCBI Taxonomy" id="329046"/>
    <lineage>
        <taxon>Eukaryota</taxon>
        <taxon>Fungi</taxon>
        <taxon>Fungi incertae sedis</taxon>
        <taxon>Chytridiomycota</taxon>
        <taxon>Chytridiomycota incertae sedis</taxon>
        <taxon>Chytridiomycetes</taxon>
        <taxon>Chytridiales</taxon>
        <taxon>Chytriomycetaceae</taxon>
        <taxon>Rhizoclosmatium</taxon>
    </lineage>
</organism>
<keyword evidence="3" id="KW-1185">Reference proteome</keyword>
<feature type="region of interest" description="Disordered" evidence="1">
    <location>
        <begin position="295"/>
        <end position="314"/>
    </location>
</feature>
<dbReference type="Proteomes" id="UP000193642">
    <property type="component" value="Unassembled WGS sequence"/>
</dbReference>
<name>A0A1Y2CV71_9FUNG</name>
<evidence type="ECO:0000313" key="2">
    <source>
        <dbReference type="EMBL" id="ORY50724.1"/>
    </source>
</evidence>
<accession>A0A1Y2CV71</accession>
<feature type="compositionally biased region" description="Polar residues" evidence="1">
    <location>
        <begin position="86"/>
        <end position="98"/>
    </location>
</feature>
<dbReference type="AlphaFoldDB" id="A0A1Y2CV71"/>
<feature type="compositionally biased region" description="Polar residues" evidence="1">
    <location>
        <begin position="794"/>
        <end position="809"/>
    </location>
</feature>
<sequence length="884" mass="99750">MHEKTQSHPRASAVSVAGIIERRRAEAGEVLGIGSEGGGVAQELQQRQRSETTAKQRESRTVDCGTAKPETGALTRHETRRRASPTPKQTNPSNPTQILTAHHLNNNLGAISTTKQNETVETDPPALPDTGNGTTPRPLHNAKRQQAQQLHKAHWKEIEEPSREAQQPFVTYQQETNSQLASTNVEAPTPHSRRRNTQHQGNCQHSRGNIRSLLTPTTQHYNKQYSTSISNTVETKTNKQKDECTKKDERERKNETKGDSQKTNKEQSRTITNQKRKTKMRSLWELRKGREIRSKGWKGKGTQKQAPKCPLPPLNQTTTMTNQYTIDIYHADLSDYTFGDTNSLSKSSARIQAALVDVGAHATVTPHREYTTLLCNKDNAKRVRQANSNQITQTGKLINQQIIYSLPFAQRTRPTNPFTIVALGLTHLDLSNYHRTTIEDEISDFIYNVHKEEVEDVHIYSKAKTPTGYIICNSEAQFRRLLDEPMYCYIPNLPNINIQRRNPATDLSTSKEDLKTRGTWFRPEKHPLRAEDFMPTTKCGVDSIFISNDHVLLLHRSALQAKAMNGVTSQTTNKGPQQHRAVGFVINGVFEEHKDCSECGQHHETEECELFQERVEGLCHRAQGIHFNNLSKKEVELAFFKIAADEGKTLGTWIKNRNEYDVLNMRGLKGRVPELREYQRLWDIGSLPRFQPTNNYHNPPTTNTAPGAMTIAKYQPRHRASSNNTQPQAAKTPTNANNNMEAMLQTILARLQPLETLSTQATALGNLTNTLSSKITHMESRIQHLDYRVETMASNNKRNCNNGYQSQDNMESRPHKKAASRSDQPNRASHEPIVVSSPDNCNNQDDEILDDADDELLNTPTKSSMDENTEGPSNQTKTPPAKHV</sequence>
<dbReference type="EMBL" id="MCGO01000006">
    <property type="protein sequence ID" value="ORY50724.1"/>
    <property type="molecule type" value="Genomic_DNA"/>
</dbReference>
<comment type="caution">
    <text evidence="2">The sequence shown here is derived from an EMBL/GenBank/DDBJ whole genome shotgun (WGS) entry which is preliminary data.</text>
</comment>
<proteinExistence type="predicted"/>
<evidence type="ECO:0000256" key="1">
    <source>
        <dbReference type="SAM" id="MobiDB-lite"/>
    </source>
</evidence>